<name>A0AA41VM10_PAPNU</name>
<keyword evidence="3" id="KW-1185">Reference proteome</keyword>
<comment type="caution">
    <text evidence="2">The sequence shown here is derived from an EMBL/GenBank/DDBJ whole genome shotgun (WGS) entry which is preliminary data.</text>
</comment>
<dbReference type="EMBL" id="JAJJMA010248703">
    <property type="protein sequence ID" value="MCL7043609.1"/>
    <property type="molecule type" value="Genomic_DNA"/>
</dbReference>
<reference evidence="2" key="1">
    <citation type="submission" date="2022-03" db="EMBL/GenBank/DDBJ databases">
        <title>A functionally conserved STORR gene fusion in Papaver species that diverged 16.8 million years ago.</title>
        <authorList>
            <person name="Catania T."/>
        </authorList>
    </citation>
    <scope>NUCLEOTIDE SEQUENCE</scope>
    <source>
        <strain evidence="2">S-191538</strain>
    </source>
</reference>
<keyword evidence="1" id="KW-0175">Coiled coil</keyword>
<evidence type="ECO:0000313" key="3">
    <source>
        <dbReference type="Proteomes" id="UP001177140"/>
    </source>
</evidence>
<gene>
    <name evidence="2" type="ORF">MKW94_006764</name>
</gene>
<feature type="non-terminal residue" evidence="2">
    <location>
        <position position="68"/>
    </location>
</feature>
<dbReference type="Proteomes" id="UP001177140">
    <property type="component" value="Unassembled WGS sequence"/>
</dbReference>
<dbReference type="PANTHER" id="PTHR35500:SF1">
    <property type="entry name" value="OS03G0108700 PROTEIN"/>
    <property type="match status" value="1"/>
</dbReference>
<proteinExistence type="predicted"/>
<feature type="coiled-coil region" evidence="1">
    <location>
        <begin position="12"/>
        <end position="39"/>
    </location>
</feature>
<evidence type="ECO:0000313" key="2">
    <source>
        <dbReference type="EMBL" id="MCL7043609.1"/>
    </source>
</evidence>
<accession>A0AA41VM10</accession>
<sequence length="68" mass="8297">LNLLLFTLSDFNEFEERLIGIHKEQIEKWQEEIKELRSLDVMNEDANTRLQMTRSLFQNVQIRYSLIR</sequence>
<evidence type="ECO:0000256" key="1">
    <source>
        <dbReference type="SAM" id="Coils"/>
    </source>
</evidence>
<protein>
    <submittedName>
        <fullName evidence="2">Uncharacterized protein</fullName>
    </submittedName>
</protein>
<dbReference type="AlphaFoldDB" id="A0AA41VM10"/>
<organism evidence="2 3">
    <name type="scientific">Papaver nudicaule</name>
    <name type="common">Iceland poppy</name>
    <dbReference type="NCBI Taxonomy" id="74823"/>
    <lineage>
        <taxon>Eukaryota</taxon>
        <taxon>Viridiplantae</taxon>
        <taxon>Streptophyta</taxon>
        <taxon>Embryophyta</taxon>
        <taxon>Tracheophyta</taxon>
        <taxon>Spermatophyta</taxon>
        <taxon>Magnoliopsida</taxon>
        <taxon>Ranunculales</taxon>
        <taxon>Papaveraceae</taxon>
        <taxon>Papaveroideae</taxon>
        <taxon>Papaver</taxon>
    </lineage>
</organism>
<dbReference type="PANTHER" id="PTHR35500">
    <property type="entry name" value="OS03G0108700 PROTEIN"/>
    <property type="match status" value="1"/>
</dbReference>